<dbReference type="STRING" id="1095630.A0A2J6ST31"/>
<gene>
    <name evidence="3" type="ORF">K444DRAFT_618367</name>
</gene>
<evidence type="ECO:0000313" key="4">
    <source>
        <dbReference type="Proteomes" id="UP000235371"/>
    </source>
</evidence>
<reference evidence="3 4" key="1">
    <citation type="submission" date="2016-04" db="EMBL/GenBank/DDBJ databases">
        <title>A degradative enzymes factory behind the ericoid mycorrhizal symbiosis.</title>
        <authorList>
            <consortium name="DOE Joint Genome Institute"/>
            <person name="Martino E."/>
            <person name="Morin E."/>
            <person name="Grelet G."/>
            <person name="Kuo A."/>
            <person name="Kohler A."/>
            <person name="Daghino S."/>
            <person name="Barry K."/>
            <person name="Choi C."/>
            <person name="Cichocki N."/>
            <person name="Clum A."/>
            <person name="Copeland A."/>
            <person name="Hainaut M."/>
            <person name="Haridas S."/>
            <person name="Labutti K."/>
            <person name="Lindquist E."/>
            <person name="Lipzen A."/>
            <person name="Khouja H.-R."/>
            <person name="Murat C."/>
            <person name="Ohm R."/>
            <person name="Olson A."/>
            <person name="Spatafora J."/>
            <person name="Veneault-Fourrey C."/>
            <person name="Henrissat B."/>
            <person name="Grigoriev I."/>
            <person name="Martin F."/>
            <person name="Perotto S."/>
        </authorList>
    </citation>
    <scope>NUCLEOTIDE SEQUENCE [LARGE SCALE GENOMIC DNA]</scope>
    <source>
        <strain evidence="3 4">E</strain>
    </source>
</reference>
<evidence type="ECO:0000259" key="2">
    <source>
        <dbReference type="Pfam" id="PF24864"/>
    </source>
</evidence>
<keyword evidence="1" id="KW-1133">Transmembrane helix</keyword>
<keyword evidence="1" id="KW-0472">Membrane</keyword>
<accession>A0A2J6ST31</accession>
<dbReference type="PANTHER" id="PTHR38790">
    <property type="entry name" value="2EXR DOMAIN-CONTAINING PROTEIN-RELATED"/>
    <property type="match status" value="1"/>
</dbReference>
<dbReference type="OrthoDB" id="4757095at2759"/>
<dbReference type="Proteomes" id="UP000235371">
    <property type="component" value="Unassembled WGS sequence"/>
</dbReference>
<feature type="transmembrane region" description="Helical" evidence="1">
    <location>
        <begin position="20"/>
        <end position="43"/>
    </location>
</feature>
<keyword evidence="1" id="KW-0812">Transmembrane</keyword>
<keyword evidence="4" id="KW-1185">Reference proteome</keyword>
<dbReference type="EMBL" id="KZ613866">
    <property type="protein sequence ID" value="PMD53899.1"/>
    <property type="molecule type" value="Genomic_DNA"/>
</dbReference>
<dbReference type="Pfam" id="PF24864">
    <property type="entry name" value="DUF7730"/>
    <property type="match status" value="1"/>
</dbReference>
<feature type="domain" description="DUF7730" evidence="2">
    <location>
        <begin position="116"/>
        <end position="241"/>
    </location>
</feature>
<protein>
    <recommendedName>
        <fullName evidence="2">DUF7730 domain-containing protein</fullName>
    </recommendedName>
</protein>
<evidence type="ECO:0000313" key="3">
    <source>
        <dbReference type="EMBL" id="PMD53899.1"/>
    </source>
</evidence>
<dbReference type="AlphaFoldDB" id="A0A2J6ST31"/>
<dbReference type="InParanoid" id="A0A2J6ST31"/>
<sequence length="325" mass="37755">MMLIITHHTRQKFRDRGLIALTIVCLPCICVVGTCILLSHAFYSLSNYELPSTKRKRWLEYEERERRRRTPWVLAPRAERDVDALSILGDDKVEIEDVERGDEVEKAKVWRSTDWQENSAFFNLPLEIRKQIYEEAIGGYTLHIFTLLSYRRMSHTRCKGESPTPVSCQCPLLSRQPGVADEWGNICLLSLVMSCRRIYSEAMDILYSKNTFTFSSTARVISHLLNIPPQRIPVMKDVKWRMFIGADEWNTEMPWLECRRREGVVGGAGCACYECWPKEIRSDARSHDWLRYCWLMRTVEQKKAPLSIMGGHDRDTLSVGGKITE</sequence>
<proteinExistence type="predicted"/>
<dbReference type="GeneID" id="36589383"/>
<organism evidence="3 4">
    <name type="scientific">Hyaloscypha bicolor E</name>
    <dbReference type="NCBI Taxonomy" id="1095630"/>
    <lineage>
        <taxon>Eukaryota</taxon>
        <taxon>Fungi</taxon>
        <taxon>Dikarya</taxon>
        <taxon>Ascomycota</taxon>
        <taxon>Pezizomycotina</taxon>
        <taxon>Leotiomycetes</taxon>
        <taxon>Helotiales</taxon>
        <taxon>Hyaloscyphaceae</taxon>
        <taxon>Hyaloscypha</taxon>
        <taxon>Hyaloscypha bicolor</taxon>
    </lineage>
</organism>
<dbReference type="RefSeq" id="XP_024730803.1">
    <property type="nucleotide sequence ID" value="XM_024881306.1"/>
</dbReference>
<evidence type="ECO:0000256" key="1">
    <source>
        <dbReference type="SAM" id="Phobius"/>
    </source>
</evidence>
<dbReference type="InterPro" id="IPR056632">
    <property type="entry name" value="DUF7730"/>
</dbReference>
<name>A0A2J6ST31_9HELO</name>